<dbReference type="OrthoDB" id="9810614at2"/>
<feature type="transmembrane region" description="Helical" evidence="7">
    <location>
        <begin position="104"/>
        <end position="126"/>
    </location>
</feature>
<evidence type="ECO:0000313" key="9">
    <source>
        <dbReference type="EMBL" id="CZF77358.1"/>
    </source>
</evidence>
<dbReference type="InterPro" id="IPR011701">
    <property type="entry name" value="MFS"/>
</dbReference>
<keyword evidence="3" id="KW-1003">Cell membrane</keyword>
<keyword evidence="5 7" id="KW-1133">Transmembrane helix</keyword>
<feature type="transmembrane region" description="Helical" evidence="7">
    <location>
        <begin position="165"/>
        <end position="184"/>
    </location>
</feature>
<dbReference type="Pfam" id="PF07690">
    <property type="entry name" value="MFS_1"/>
    <property type="match status" value="1"/>
</dbReference>
<proteinExistence type="predicted"/>
<feature type="transmembrane region" description="Helical" evidence="7">
    <location>
        <begin position="357"/>
        <end position="374"/>
    </location>
</feature>
<keyword evidence="10" id="KW-1185">Reference proteome</keyword>
<feature type="transmembrane region" description="Helical" evidence="7">
    <location>
        <begin position="239"/>
        <end position="261"/>
    </location>
</feature>
<feature type="transmembrane region" description="Helical" evidence="7">
    <location>
        <begin position="80"/>
        <end position="98"/>
    </location>
</feature>
<dbReference type="AlphaFoldDB" id="A0A128ERT6"/>
<dbReference type="RefSeq" id="WP_062704744.1">
    <property type="nucleotide sequence ID" value="NZ_CAWRCI010000001.1"/>
</dbReference>
<comment type="subcellular location">
    <subcellularLocation>
        <location evidence="1">Cell membrane</location>
        <topology evidence="1">Multi-pass membrane protein</topology>
    </subcellularLocation>
</comment>
<feature type="transmembrane region" description="Helical" evidence="7">
    <location>
        <begin position="48"/>
        <end position="68"/>
    </location>
</feature>
<feature type="transmembrane region" description="Helical" evidence="7">
    <location>
        <begin position="205"/>
        <end position="227"/>
    </location>
</feature>
<reference evidence="10" key="1">
    <citation type="submission" date="2016-02" db="EMBL/GenBank/DDBJ databases">
        <authorList>
            <person name="Rodrigo-Torres Lidia"/>
            <person name="Arahal R.David."/>
        </authorList>
    </citation>
    <scope>NUCLEOTIDE SEQUENCE [LARGE SCALE GENOMIC DNA]</scope>
    <source>
        <strain evidence="10">CECT 8713</strain>
    </source>
</reference>
<name>A0A128ERT6_9GAMM</name>
<dbReference type="GO" id="GO:0005886">
    <property type="term" value="C:plasma membrane"/>
    <property type="evidence" value="ECO:0007669"/>
    <property type="project" value="UniProtKB-SubCell"/>
</dbReference>
<evidence type="ECO:0000256" key="4">
    <source>
        <dbReference type="ARBA" id="ARBA00022692"/>
    </source>
</evidence>
<feature type="domain" description="Major facilitator superfamily (MFS) profile" evidence="8">
    <location>
        <begin position="13"/>
        <end position="379"/>
    </location>
</feature>
<dbReference type="InterPro" id="IPR020846">
    <property type="entry name" value="MFS_dom"/>
</dbReference>
<dbReference type="SUPFAM" id="SSF103473">
    <property type="entry name" value="MFS general substrate transporter"/>
    <property type="match status" value="1"/>
</dbReference>
<dbReference type="Gene3D" id="1.20.1250.20">
    <property type="entry name" value="MFS general substrate transporter like domains"/>
    <property type="match status" value="2"/>
</dbReference>
<keyword evidence="6 7" id="KW-0472">Membrane</keyword>
<evidence type="ECO:0000256" key="5">
    <source>
        <dbReference type="ARBA" id="ARBA00022989"/>
    </source>
</evidence>
<gene>
    <name evidence="9" type="primary">ycaD_1</name>
    <name evidence="9" type="ORF">GMA8713_00133</name>
</gene>
<evidence type="ECO:0000313" key="10">
    <source>
        <dbReference type="Proteomes" id="UP000073601"/>
    </source>
</evidence>
<dbReference type="InterPro" id="IPR047200">
    <property type="entry name" value="MFS_YcaD-like"/>
</dbReference>
<keyword evidence="2" id="KW-0813">Transport</keyword>
<protein>
    <submittedName>
        <fullName evidence="9">Putative MFS-type transporter YcaD</fullName>
    </submittedName>
</protein>
<evidence type="ECO:0000256" key="1">
    <source>
        <dbReference type="ARBA" id="ARBA00004651"/>
    </source>
</evidence>
<feature type="transmembrane region" description="Helical" evidence="7">
    <location>
        <begin position="15"/>
        <end position="36"/>
    </location>
</feature>
<feature type="transmembrane region" description="Helical" evidence="7">
    <location>
        <begin position="268"/>
        <end position="288"/>
    </location>
</feature>
<evidence type="ECO:0000256" key="7">
    <source>
        <dbReference type="SAM" id="Phobius"/>
    </source>
</evidence>
<dbReference type="PANTHER" id="PTHR23521:SF2">
    <property type="entry name" value="TRANSPORTER MFS SUPERFAMILY"/>
    <property type="match status" value="1"/>
</dbReference>
<evidence type="ECO:0000256" key="2">
    <source>
        <dbReference type="ARBA" id="ARBA00022448"/>
    </source>
</evidence>
<dbReference type="PROSITE" id="PS50850">
    <property type="entry name" value="MFS"/>
    <property type="match status" value="1"/>
</dbReference>
<accession>A0A128ERT6</accession>
<feature type="transmembrane region" description="Helical" evidence="7">
    <location>
        <begin position="138"/>
        <end position="159"/>
    </location>
</feature>
<evidence type="ECO:0000256" key="6">
    <source>
        <dbReference type="ARBA" id="ARBA00023136"/>
    </source>
</evidence>
<organism evidence="9 10">
    <name type="scientific">Grimontia marina</name>
    <dbReference type="NCBI Taxonomy" id="646534"/>
    <lineage>
        <taxon>Bacteria</taxon>
        <taxon>Pseudomonadati</taxon>
        <taxon>Pseudomonadota</taxon>
        <taxon>Gammaproteobacteria</taxon>
        <taxon>Vibrionales</taxon>
        <taxon>Vibrionaceae</taxon>
        <taxon>Grimontia</taxon>
    </lineage>
</organism>
<dbReference type="EMBL" id="FIZY01000001">
    <property type="protein sequence ID" value="CZF77358.1"/>
    <property type="molecule type" value="Genomic_DNA"/>
</dbReference>
<dbReference type="InterPro" id="IPR036259">
    <property type="entry name" value="MFS_trans_sf"/>
</dbReference>
<feature type="transmembrane region" description="Helical" evidence="7">
    <location>
        <begin position="325"/>
        <end position="345"/>
    </location>
</feature>
<sequence>MQQNPVMQADRNSPLVPVLSLSLFAVASGFLMSLIPLALDARGMSVNLASWLASVFYAGLLGGALISARIVGKFGHRSSLVAFLLIVVSTVGLMAFSASPAAWLFVRFVAGVAVAGVFVVIESWLLMADSEKARAKRLGLYMASLYGGSALGQLGIGMFGTEGAMPLIVVATLFSAAILPPLVFKRGRPKAVGHASIKVSEMKTLPVAAYIGCIVSGLVLGSIYGLLPLELESNYSHDQVGALMAIVILGGMVVQPLVSWLNSRMEKALLMALFCFLGLLSIAMIEIATVTGGVMAGMFLLGASAFALYPVAITLACRNVDESKIVAAAELMLLSYSVGSVIGPIVAGEAMSMKGGLMLYFVVCFAATLLYMLGSTKRNRSTGTDGVDEAVSVDI</sequence>
<dbReference type="PANTHER" id="PTHR23521">
    <property type="entry name" value="TRANSPORTER MFS SUPERFAMILY"/>
    <property type="match status" value="1"/>
</dbReference>
<evidence type="ECO:0000256" key="3">
    <source>
        <dbReference type="ARBA" id="ARBA00022475"/>
    </source>
</evidence>
<feature type="transmembrane region" description="Helical" evidence="7">
    <location>
        <begin position="294"/>
        <end position="313"/>
    </location>
</feature>
<keyword evidence="4 7" id="KW-0812">Transmembrane</keyword>
<evidence type="ECO:0000259" key="8">
    <source>
        <dbReference type="PROSITE" id="PS50850"/>
    </source>
</evidence>
<dbReference type="Proteomes" id="UP000073601">
    <property type="component" value="Unassembled WGS sequence"/>
</dbReference>
<dbReference type="GO" id="GO:0022857">
    <property type="term" value="F:transmembrane transporter activity"/>
    <property type="evidence" value="ECO:0007669"/>
    <property type="project" value="InterPro"/>
</dbReference>
<dbReference type="CDD" id="cd17477">
    <property type="entry name" value="MFS_YcaD_like"/>
    <property type="match status" value="1"/>
</dbReference>